<dbReference type="InterPro" id="IPR012259">
    <property type="entry name" value="DHFR"/>
</dbReference>
<dbReference type="RefSeq" id="WP_022097664.1">
    <property type="nucleotide sequence ID" value="NZ_CABIXW010000001.1"/>
</dbReference>
<dbReference type="GO" id="GO:0005829">
    <property type="term" value="C:cytosol"/>
    <property type="evidence" value="ECO:0007669"/>
    <property type="project" value="TreeGrafter"/>
</dbReference>
<evidence type="ECO:0000313" key="9">
    <source>
        <dbReference type="EMBL" id="CUQ80553.1"/>
    </source>
</evidence>
<dbReference type="Proteomes" id="UP000284794">
    <property type="component" value="Unassembled WGS sequence"/>
</dbReference>
<evidence type="ECO:0000313" key="8">
    <source>
        <dbReference type="EMBL" id="CUQ76705.1"/>
    </source>
</evidence>
<evidence type="ECO:0000313" key="16">
    <source>
        <dbReference type="Proteomes" id="UP000285201"/>
    </source>
</evidence>
<dbReference type="PANTHER" id="PTHR48069">
    <property type="entry name" value="DIHYDROFOLATE REDUCTASE"/>
    <property type="match status" value="1"/>
</dbReference>
<feature type="domain" description="DHFR" evidence="7">
    <location>
        <begin position="1"/>
        <end position="162"/>
    </location>
</feature>
<keyword evidence="4" id="KW-0554">One-carbon metabolism</keyword>
<dbReference type="Proteomes" id="UP000095780">
    <property type="component" value="Unassembled WGS sequence"/>
</dbReference>
<dbReference type="EC" id="1.5.1.3" evidence="3"/>
<evidence type="ECO:0000256" key="5">
    <source>
        <dbReference type="ARBA" id="ARBA00022857"/>
    </source>
</evidence>
<dbReference type="InterPro" id="IPR024072">
    <property type="entry name" value="DHFR-like_dom_sf"/>
</dbReference>
<evidence type="ECO:0000259" key="7">
    <source>
        <dbReference type="PROSITE" id="PS51330"/>
    </source>
</evidence>
<organism evidence="9 14">
    <name type="scientific">Lachnospira eligens</name>
    <dbReference type="NCBI Taxonomy" id="39485"/>
    <lineage>
        <taxon>Bacteria</taxon>
        <taxon>Bacillati</taxon>
        <taxon>Bacillota</taxon>
        <taxon>Clostridia</taxon>
        <taxon>Lachnospirales</taxon>
        <taxon>Lachnospiraceae</taxon>
        <taxon>Lachnospira</taxon>
    </lineage>
</organism>
<comment type="pathway">
    <text evidence="1">Cofactor biosynthesis; tetrahydrofolate biosynthesis; 5,6,7,8-tetrahydrofolate from 7,8-dihydrofolate: step 1/1.</text>
</comment>
<reference evidence="13 14" key="1">
    <citation type="submission" date="2015-09" db="EMBL/GenBank/DDBJ databases">
        <authorList>
            <consortium name="Pathogen Informatics"/>
        </authorList>
    </citation>
    <scope>NUCLEOTIDE SEQUENCE [LARGE SCALE GENOMIC DNA]</scope>
    <source>
        <strain evidence="8 13">2789STDY5834875</strain>
        <strain evidence="9 14">2789STDY5834878</strain>
    </source>
</reference>
<dbReference type="EMBL" id="QSIS01000024">
    <property type="protein sequence ID" value="RHD05201.1"/>
    <property type="molecule type" value="Genomic_DNA"/>
</dbReference>
<dbReference type="GO" id="GO:0046655">
    <property type="term" value="P:folic acid metabolic process"/>
    <property type="evidence" value="ECO:0007669"/>
    <property type="project" value="TreeGrafter"/>
</dbReference>
<dbReference type="Proteomes" id="UP000285844">
    <property type="component" value="Unassembled WGS sequence"/>
</dbReference>
<dbReference type="EMBL" id="CZBU01000002">
    <property type="protein sequence ID" value="CUQ76705.1"/>
    <property type="molecule type" value="Genomic_DNA"/>
</dbReference>
<evidence type="ECO:0000256" key="2">
    <source>
        <dbReference type="ARBA" id="ARBA00009539"/>
    </source>
</evidence>
<proteinExistence type="inferred from homology"/>
<dbReference type="AlphaFoldDB" id="A0A174YZG7"/>
<evidence type="ECO:0000313" key="12">
    <source>
        <dbReference type="EMBL" id="RHL64734.1"/>
    </source>
</evidence>
<evidence type="ECO:0000256" key="4">
    <source>
        <dbReference type="ARBA" id="ARBA00022563"/>
    </source>
</evidence>
<dbReference type="EMBL" id="QROY01000021">
    <property type="protein sequence ID" value="RHL64734.1"/>
    <property type="molecule type" value="Genomic_DNA"/>
</dbReference>
<dbReference type="Gene3D" id="3.40.430.10">
    <property type="entry name" value="Dihydrofolate Reductase, subunit A"/>
    <property type="match status" value="1"/>
</dbReference>
<evidence type="ECO:0000313" key="11">
    <source>
        <dbReference type="EMBL" id="RHD05201.1"/>
    </source>
</evidence>
<comment type="similarity">
    <text evidence="2">Belongs to the dihydrofolate reductase family.</text>
</comment>
<keyword evidence="6 9" id="KW-0560">Oxidoreductase</keyword>
<dbReference type="PANTHER" id="PTHR48069:SF3">
    <property type="entry name" value="DIHYDROFOLATE REDUCTASE"/>
    <property type="match status" value="1"/>
</dbReference>
<dbReference type="GO" id="GO:0046452">
    <property type="term" value="P:dihydrofolate metabolic process"/>
    <property type="evidence" value="ECO:0007669"/>
    <property type="project" value="TreeGrafter"/>
</dbReference>
<dbReference type="UniPathway" id="UPA00077">
    <property type="reaction ID" value="UER00158"/>
</dbReference>
<dbReference type="OrthoDB" id="9804315at2"/>
<evidence type="ECO:0000256" key="1">
    <source>
        <dbReference type="ARBA" id="ARBA00004903"/>
    </source>
</evidence>
<evidence type="ECO:0000313" key="13">
    <source>
        <dbReference type="Proteomes" id="UP000095621"/>
    </source>
</evidence>
<accession>A0A174YZG7</accession>
<dbReference type="CDD" id="cd00209">
    <property type="entry name" value="DHFR"/>
    <property type="match status" value="1"/>
</dbReference>
<evidence type="ECO:0000256" key="3">
    <source>
        <dbReference type="ARBA" id="ARBA00012856"/>
    </source>
</evidence>
<evidence type="ECO:0000256" key="6">
    <source>
        <dbReference type="ARBA" id="ARBA00023002"/>
    </source>
</evidence>
<dbReference type="Pfam" id="PF00186">
    <property type="entry name" value="DHFR_1"/>
    <property type="match status" value="1"/>
</dbReference>
<dbReference type="EMBL" id="QSHM01000024">
    <property type="protein sequence ID" value="RHC11351.1"/>
    <property type="molecule type" value="Genomic_DNA"/>
</dbReference>
<dbReference type="GO" id="GO:0004146">
    <property type="term" value="F:dihydrofolate reductase activity"/>
    <property type="evidence" value="ECO:0007669"/>
    <property type="project" value="UniProtKB-EC"/>
</dbReference>
<keyword evidence="5" id="KW-0521">NADP</keyword>
<dbReference type="Proteomes" id="UP000095621">
    <property type="component" value="Unassembled WGS sequence"/>
</dbReference>
<evidence type="ECO:0000313" key="10">
    <source>
        <dbReference type="EMBL" id="RHC11351.1"/>
    </source>
</evidence>
<gene>
    <name evidence="9" type="primary">dfrA</name>
    <name evidence="12" type="ORF">DW007_15135</name>
    <name evidence="11" type="ORF">DW811_13395</name>
    <name evidence="10" type="ORF">DW858_13860</name>
    <name evidence="8" type="ORF">ERS852490_01207</name>
    <name evidence="9" type="ORF">ERS852492_00550</name>
</gene>
<dbReference type="GO" id="GO:0006730">
    <property type="term" value="P:one-carbon metabolic process"/>
    <property type="evidence" value="ECO:0007669"/>
    <property type="project" value="UniProtKB-KW"/>
</dbReference>
<name>A0A174YZG7_9FIRM</name>
<dbReference type="PROSITE" id="PS51330">
    <property type="entry name" value="DHFR_2"/>
    <property type="match status" value="1"/>
</dbReference>
<evidence type="ECO:0000313" key="14">
    <source>
        <dbReference type="Proteomes" id="UP000095780"/>
    </source>
</evidence>
<dbReference type="InterPro" id="IPR001796">
    <property type="entry name" value="DHFR_dom"/>
</dbReference>
<dbReference type="SUPFAM" id="SSF53597">
    <property type="entry name" value="Dihydrofolate reductase-like"/>
    <property type="match status" value="1"/>
</dbReference>
<evidence type="ECO:0000313" key="17">
    <source>
        <dbReference type="Proteomes" id="UP000285844"/>
    </source>
</evidence>
<dbReference type="GO" id="GO:0046654">
    <property type="term" value="P:tetrahydrofolate biosynthetic process"/>
    <property type="evidence" value="ECO:0007669"/>
    <property type="project" value="UniProtKB-UniPathway"/>
</dbReference>
<reference evidence="15 16" key="2">
    <citation type="submission" date="2018-08" db="EMBL/GenBank/DDBJ databases">
        <title>A genome reference for cultivated species of the human gut microbiota.</title>
        <authorList>
            <person name="Zou Y."/>
            <person name="Xue W."/>
            <person name="Luo G."/>
        </authorList>
    </citation>
    <scope>NUCLEOTIDE SEQUENCE [LARGE SCALE GENOMIC DNA]</scope>
    <source>
        <strain evidence="12 16">AF36-7BH</strain>
        <strain evidence="11 15">AM32-2AC</strain>
        <strain evidence="10 17">AM37-3BH</strain>
    </source>
</reference>
<dbReference type="EMBL" id="CZBV01000001">
    <property type="protein sequence ID" value="CUQ80553.1"/>
    <property type="molecule type" value="Genomic_DNA"/>
</dbReference>
<protein>
    <recommendedName>
        <fullName evidence="3">dihydrofolate reductase</fullName>
        <ecNumber evidence="3">1.5.1.3</ecNumber>
    </recommendedName>
</protein>
<evidence type="ECO:0000313" key="15">
    <source>
        <dbReference type="Proteomes" id="UP000284794"/>
    </source>
</evidence>
<dbReference type="Proteomes" id="UP000285201">
    <property type="component" value="Unassembled WGS sequence"/>
</dbReference>
<dbReference type="PRINTS" id="PR00070">
    <property type="entry name" value="DHFR"/>
</dbReference>
<sequence length="162" mass="18695">MNLIATVDKNWAIGKQGHLLVNIPEDIKLFRMETAGKAAIMGRKTYEQITDRTALIDRYNVVLTSDLSYKKDGVVVVHSVEEALEKVASYKSEDIYVIGGESVFEQFLPYCDVAHITSVDYKYDADAHFPNLDKMPEWKVTQMSEEHTYFDLCYEFKKYCKM</sequence>
<dbReference type="GO" id="GO:0050661">
    <property type="term" value="F:NADP binding"/>
    <property type="evidence" value="ECO:0007669"/>
    <property type="project" value="InterPro"/>
</dbReference>